<protein>
    <submittedName>
        <fullName evidence="1">Uncharacterized protein</fullName>
    </submittedName>
</protein>
<proteinExistence type="predicted"/>
<sequence>MIRLKRKNPRKFWTYEMEIMLMTEDMKNVFCISSMQKMTDERCGGGGIMTIQQKATNLIYCLPDENVKLIVDVMRKMLTPVIEGTEKNKSLDTSKRIGLGKGIINGPEGFDVWNSEISDLFEGTDI</sequence>
<organism evidence="1 2">
    <name type="scientific">Eubacterium plexicaudatum ASF492</name>
    <dbReference type="NCBI Taxonomy" id="1235802"/>
    <lineage>
        <taxon>Bacteria</taxon>
        <taxon>Bacillati</taxon>
        <taxon>Bacillota</taxon>
        <taxon>Clostridia</taxon>
        <taxon>Eubacteriales</taxon>
        <taxon>Eubacteriaceae</taxon>
        <taxon>Eubacterium</taxon>
    </lineage>
</organism>
<evidence type="ECO:0000313" key="2">
    <source>
        <dbReference type="Proteomes" id="UP000012589"/>
    </source>
</evidence>
<dbReference type="OrthoDB" id="2050737at2"/>
<name>N1ZLE7_9FIRM</name>
<dbReference type="eggNOG" id="ENOG502ZVRG">
    <property type="taxonomic scope" value="Bacteria"/>
</dbReference>
<accession>N1ZLE7</accession>
<evidence type="ECO:0000313" key="1">
    <source>
        <dbReference type="EMBL" id="EMZ16696.1"/>
    </source>
</evidence>
<dbReference type="HOGENOM" id="CLU_1978193_0_0_9"/>
<dbReference type="AlphaFoldDB" id="N1ZLE7"/>
<comment type="caution">
    <text evidence="1">The sequence shown here is derived from an EMBL/GenBank/DDBJ whole genome shotgun (WGS) entry which is preliminary data.</text>
</comment>
<dbReference type="EMBL" id="AQFT01000227">
    <property type="protein sequence ID" value="EMZ16696.1"/>
    <property type="molecule type" value="Genomic_DNA"/>
</dbReference>
<reference evidence="1 2" key="1">
    <citation type="journal article" date="2014" name="Genome Announc.">
        <title>Draft genome sequences of the altered schaedler flora, a defined bacterial community from gnotobiotic mice.</title>
        <authorList>
            <person name="Wannemuehler M.J."/>
            <person name="Overstreet A.M."/>
            <person name="Ward D.V."/>
            <person name="Phillips G.J."/>
        </authorList>
    </citation>
    <scope>NUCLEOTIDE SEQUENCE [LARGE SCALE GENOMIC DNA]</scope>
    <source>
        <strain evidence="1 2">ASF492</strain>
    </source>
</reference>
<dbReference type="Proteomes" id="UP000012589">
    <property type="component" value="Unassembled WGS sequence"/>
</dbReference>
<keyword evidence="2" id="KW-1185">Reference proteome</keyword>
<gene>
    <name evidence="1" type="ORF">C823_06160</name>
</gene>
<dbReference type="PATRIC" id="fig|1235802.3.peg.6514"/>